<evidence type="ECO:0008006" key="3">
    <source>
        <dbReference type="Google" id="ProtNLM"/>
    </source>
</evidence>
<keyword evidence="2" id="KW-1185">Reference proteome</keyword>
<evidence type="ECO:0000313" key="1">
    <source>
        <dbReference type="EMBL" id="TCO34474.1"/>
    </source>
</evidence>
<organism evidence="1 2">
    <name type="scientific">Kribbella steppae</name>
    <dbReference type="NCBI Taxonomy" id="2512223"/>
    <lineage>
        <taxon>Bacteria</taxon>
        <taxon>Bacillati</taxon>
        <taxon>Actinomycetota</taxon>
        <taxon>Actinomycetes</taxon>
        <taxon>Propionibacteriales</taxon>
        <taxon>Kribbellaceae</taxon>
        <taxon>Kribbella</taxon>
    </lineage>
</organism>
<dbReference type="Gene3D" id="3.40.50.300">
    <property type="entry name" value="P-loop containing nucleotide triphosphate hydrolases"/>
    <property type="match status" value="1"/>
</dbReference>
<dbReference type="Proteomes" id="UP000294508">
    <property type="component" value="Unassembled WGS sequence"/>
</dbReference>
<comment type="caution">
    <text evidence="1">The sequence shown here is derived from an EMBL/GenBank/DDBJ whole genome shotgun (WGS) entry which is preliminary data.</text>
</comment>
<accession>A0A4R2HT41</accession>
<name>A0A4R2HT41_9ACTN</name>
<dbReference type="EMBL" id="SLWN01000002">
    <property type="protein sequence ID" value="TCO34474.1"/>
    <property type="molecule type" value="Genomic_DNA"/>
</dbReference>
<protein>
    <recommendedName>
        <fullName evidence="3">Shikimate kinase</fullName>
    </recommendedName>
</protein>
<dbReference type="InterPro" id="IPR027417">
    <property type="entry name" value="P-loop_NTPase"/>
</dbReference>
<proteinExistence type="predicted"/>
<gene>
    <name evidence="1" type="ORF">EV652_102540</name>
</gene>
<sequence>MPQALLLSGGIGVGKTTLGQAIGRLLTSRRHPTAVLDLDAVAQFGPAGRPGPAVAGRAHLAGLPFHDQLRVHNLAAVWTTYRDAGARFMVVSGPVDTADHRAAYTSALVDCDVQVVRVVTPPDLIAERTRTTRGPEWDLQAALDHAATHEPIQDHTVTNDRAPEEVAAEILAHVAWIS</sequence>
<dbReference type="SUPFAM" id="SSF52540">
    <property type="entry name" value="P-loop containing nucleoside triphosphate hydrolases"/>
    <property type="match status" value="1"/>
</dbReference>
<evidence type="ECO:0000313" key="2">
    <source>
        <dbReference type="Proteomes" id="UP000294508"/>
    </source>
</evidence>
<reference evidence="1 2" key="1">
    <citation type="journal article" date="2015" name="Stand. Genomic Sci.">
        <title>Genomic Encyclopedia of Bacterial and Archaeal Type Strains, Phase III: the genomes of soil and plant-associated and newly described type strains.</title>
        <authorList>
            <person name="Whitman W.B."/>
            <person name="Woyke T."/>
            <person name="Klenk H.P."/>
            <person name="Zhou Y."/>
            <person name="Lilburn T.G."/>
            <person name="Beck B.J."/>
            <person name="De Vos P."/>
            <person name="Vandamme P."/>
            <person name="Eisen J.A."/>
            <person name="Garrity G."/>
            <person name="Hugenholtz P."/>
            <person name="Kyrpides N.C."/>
        </authorList>
    </citation>
    <scope>NUCLEOTIDE SEQUENCE [LARGE SCALE GENOMIC DNA]</scope>
    <source>
        <strain evidence="1 2">VKM Ac-2572</strain>
    </source>
</reference>
<dbReference type="AlphaFoldDB" id="A0A4R2HT41"/>